<dbReference type="PROSITE" id="PS51900">
    <property type="entry name" value="CB"/>
    <property type="match status" value="1"/>
</dbReference>
<dbReference type="InterPro" id="IPR053876">
    <property type="entry name" value="Phage_int_M"/>
</dbReference>
<feature type="compositionally biased region" description="Basic and acidic residues" evidence="6">
    <location>
        <begin position="9"/>
        <end position="21"/>
    </location>
</feature>
<proteinExistence type="inferred from homology"/>
<dbReference type="InterPro" id="IPR044068">
    <property type="entry name" value="CB"/>
</dbReference>
<evidence type="ECO:0000313" key="9">
    <source>
        <dbReference type="EMBL" id="GGP18156.1"/>
    </source>
</evidence>
<dbReference type="Gene3D" id="3.30.160.390">
    <property type="entry name" value="Integrase, DNA-binding domain"/>
    <property type="match status" value="1"/>
</dbReference>
<organism evidence="9 10">
    <name type="scientific">Silvimonas iriomotensis</name>
    <dbReference type="NCBI Taxonomy" id="449662"/>
    <lineage>
        <taxon>Bacteria</taxon>
        <taxon>Pseudomonadati</taxon>
        <taxon>Pseudomonadota</taxon>
        <taxon>Betaproteobacteria</taxon>
        <taxon>Neisseriales</taxon>
        <taxon>Chitinibacteraceae</taxon>
        <taxon>Silvimonas</taxon>
    </lineage>
</organism>
<comment type="similarity">
    <text evidence="1">Belongs to the 'phage' integrase family.</text>
</comment>
<dbReference type="InterPro" id="IPR011010">
    <property type="entry name" value="DNA_brk_join_enz"/>
</dbReference>
<dbReference type="Proteomes" id="UP000637267">
    <property type="component" value="Unassembled WGS sequence"/>
</dbReference>
<dbReference type="PANTHER" id="PTHR30629:SF2">
    <property type="entry name" value="PROPHAGE INTEGRASE INTS-RELATED"/>
    <property type="match status" value="1"/>
</dbReference>
<evidence type="ECO:0000256" key="1">
    <source>
        <dbReference type="ARBA" id="ARBA00008857"/>
    </source>
</evidence>
<evidence type="ECO:0000313" key="10">
    <source>
        <dbReference type="Proteomes" id="UP000637267"/>
    </source>
</evidence>
<dbReference type="Gene3D" id="1.10.150.130">
    <property type="match status" value="1"/>
</dbReference>
<evidence type="ECO:0000256" key="3">
    <source>
        <dbReference type="ARBA" id="ARBA00023125"/>
    </source>
</evidence>
<dbReference type="PANTHER" id="PTHR30629">
    <property type="entry name" value="PROPHAGE INTEGRASE"/>
    <property type="match status" value="1"/>
</dbReference>
<gene>
    <name evidence="9" type="ORF">GCM10010970_03460</name>
</gene>
<reference evidence="10" key="1">
    <citation type="journal article" date="2019" name="Int. J. Syst. Evol. Microbiol.">
        <title>The Global Catalogue of Microorganisms (GCM) 10K type strain sequencing project: providing services to taxonomists for standard genome sequencing and annotation.</title>
        <authorList>
            <consortium name="The Broad Institute Genomics Platform"/>
            <consortium name="The Broad Institute Genome Sequencing Center for Infectious Disease"/>
            <person name="Wu L."/>
            <person name="Ma J."/>
        </authorList>
    </citation>
    <scope>NUCLEOTIDE SEQUENCE [LARGE SCALE GENOMIC DNA]</scope>
    <source>
        <strain evidence="10">CGMCC 1.8859</strain>
    </source>
</reference>
<evidence type="ECO:0000256" key="6">
    <source>
        <dbReference type="SAM" id="MobiDB-lite"/>
    </source>
</evidence>
<comment type="caution">
    <text evidence="9">The sequence shown here is derived from an EMBL/GenBank/DDBJ whole genome shotgun (WGS) entry which is preliminary data.</text>
</comment>
<evidence type="ECO:0000259" key="7">
    <source>
        <dbReference type="PROSITE" id="PS51898"/>
    </source>
</evidence>
<name>A0ABQ2P4W5_9NEIS</name>
<dbReference type="Gene3D" id="1.10.443.10">
    <property type="entry name" value="Intergrase catalytic core"/>
    <property type="match status" value="1"/>
</dbReference>
<dbReference type="InterPro" id="IPR002104">
    <property type="entry name" value="Integrase_catalytic"/>
</dbReference>
<sequence length="414" mass="46751">MPRQTKPLTDTECKQAKPGEKDRKLFDGGGLYLLVKANGSRLWRLKYVRPNGKEGLMSLGAYPEISLAGARAKRDQARSMLAQGHDPQEDRARAKEAAAVAASNSFESVARVWFEKFMGGKSESHRERTLNRLETDIFPWLGKRPVSDIRPQEILACLHRIEARGAIETAHRVRWSCSKVFRFAIACGIAETDPADLLKEALTRPDPKSFATITDPVKVGTLMNALDSLEASLIVRCAARLAPLVFVRPGELRQAEWSEIDLEKAEWRIPAHKMKSRAVHIVPLSRQAIAILEEIRPLTGNSDGRYVFPGERTRERPMSENTVNAALRRLGYSKEEFTGHGFRKTASTLLNESQCWHRDAIERQLAHGERDEIRAAYNYAEHLPERIQMMQWWADYLDKLKSGADVFSISPRAA</sequence>
<evidence type="ECO:0000256" key="4">
    <source>
        <dbReference type="ARBA" id="ARBA00023172"/>
    </source>
</evidence>
<feature type="domain" description="Core-binding (CB)" evidence="8">
    <location>
        <begin position="104"/>
        <end position="185"/>
    </location>
</feature>
<dbReference type="SUPFAM" id="SSF56349">
    <property type="entry name" value="DNA breaking-rejoining enzymes"/>
    <property type="match status" value="1"/>
</dbReference>
<dbReference type="PROSITE" id="PS51898">
    <property type="entry name" value="TYR_RECOMBINASE"/>
    <property type="match status" value="1"/>
</dbReference>
<feature type="domain" description="Tyr recombinase" evidence="7">
    <location>
        <begin position="209"/>
        <end position="395"/>
    </location>
</feature>
<dbReference type="InterPro" id="IPR010998">
    <property type="entry name" value="Integrase_recombinase_N"/>
</dbReference>
<dbReference type="InterPro" id="IPR050808">
    <property type="entry name" value="Phage_Integrase"/>
</dbReference>
<keyword evidence="3 5" id="KW-0238">DNA-binding</keyword>
<dbReference type="Pfam" id="PF00589">
    <property type="entry name" value="Phage_integrase"/>
    <property type="match status" value="1"/>
</dbReference>
<dbReference type="RefSeq" id="WP_188701710.1">
    <property type="nucleotide sequence ID" value="NZ_BMLX01000001.1"/>
</dbReference>
<protein>
    <submittedName>
        <fullName evidence="9">Integrase</fullName>
    </submittedName>
</protein>
<dbReference type="InterPro" id="IPR013762">
    <property type="entry name" value="Integrase-like_cat_sf"/>
</dbReference>
<dbReference type="InterPro" id="IPR025166">
    <property type="entry name" value="Integrase_DNA_bind_dom"/>
</dbReference>
<dbReference type="EMBL" id="BMLX01000001">
    <property type="protein sequence ID" value="GGP18156.1"/>
    <property type="molecule type" value="Genomic_DNA"/>
</dbReference>
<keyword evidence="2" id="KW-0229">DNA integration</keyword>
<feature type="region of interest" description="Disordered" evidence="6">
    <location>
        <begin position="1"/>
        <end position="21"/>
    </location>
</feature>
<keyword evidence="10" id="KW-1185">Reference proteome</keyword>
<dbReference type="InterPro" id="IPR038488">
    <property type="entry name" value="Integrase_DNA-bd_sf"/>
</dbReference>
<accession>A0ABQ2P4W5</accession>
<evidence type="ECO:0000256" key="2">
    <source>
        <dbReference type="ARBA" id="ARBA00022908"/>
    </source>
</evidence>
<dbReference type="Pfam" id="PF22022">
    <property type="entry name" value="Phage_int_M"/>
    <property type="match status" value="1"/>
</dbReference>
<dbReference type="Pfam" id="PF13356">
    <property type="entry name" value="Arm-DNA-bind_3"/>
    <property type="match status" value="1"/>
</dbReference>
<evidence type="ECO:0000256" key="5">
    <source>
        <dbReference type="PROSITE-ProRule" id="PRU01248"/>
    </source>
</evidence>
<dbReference type="CDD" id="cd00801">
    <property type="entry name" value="INT_P4_C"/>
    <property type="match status" value="1"/>
</dbReference>
<keyword evidence="4" id="KW-0233">DNA recombination</keyword>
<evidence type="ECO:0000259" key="8">
    <source>
        <dbReference type="PROSITE" id="PS51900"/>
    </source>
</evidence>